<comment type="similarity">
    <text evidence="2">Belongs to the SusD family.</text>
</comment>
<dbReference type="Proteomes" id="UP000292884">
    <property type="component" value="Unassembled WGS sequence"/>
</dbReference>
<dbReference type="PROSITE" id="PS51257">
    <property type="entry name" value="PROKAR_LIPOPROTEIN"/>
    <property type="match status" value="1"/>
</dbReference>
<dbReference type="AlphaFoldDB" id="A0A4R0MX11"/>
<keyword evidence="9" id="KW-1185">Reference proteome</keyword>
<name>A0A4R0MX11_9SPHI</name>
<gene>
    <name evidence="8" type="ORF">EZ428_08530</name>
</gene>
<evidence type="ECO:0000313" key="9">
    <source>
        <dbReference type="Proteomes" id="UP000292884"/>
    </source>
</evidence>
<evidence type="ECO:0000313" key="8">
    <source>
        <dbReference type="EMBL" id="TCC91788.1"/>
    </source>
</evidence>
<keyword evidence="5" id="KW-0998">Cell outer membrane</keyword>
<dbReference type="Gene3D" id="1.25.40.390">
    <property type="match status" value="1"/>
</dbReference>
<protein>
    <submittedName>
        <fullName evidence="8">RagB/SusD family nutrient uptake outer membrane protein</fullName>
    </submittedName>
</protein>
<comment type="caution">
    <text evidence="8">The sequence shown here is derived from an EMBL/GenBank/DDBJ whole genome shotgun (WGS) entry which is preliminary data.</text>
</comment>
<dbReference type="SUPFAM" id="SSF48452">
    <property type="entry name" value="TPR-like"/>
    <property type="match status" value="1"/>
</dbReference>
<evidence type="ECO:0000259" key="6">
    <source>
        <dbReference type="Pfam" id="PF07980"/>
    </source>
</evidence>
<evidence type="ECO:0000256" key="3">
    <source>
        <dbReference type="ARBA" id="ARBA00022729"/>
    </source>
</evidence>
<dbReference type="Pfam" id="PF07980">
    <property type="entry name" value="SusD_RagB"/>
    <property type="match status" value="1"/>
</dbReference>
<keyword evidence="4" id="KW-0472">Membrane</keyword>
<comment type="subcellular location">
    <subcellularLocation>
        <location evidence="1">Cell outer membrane</location>
    </subcellularLocation>
</comment>
<keyword evidence="3" id="KW-0732">Signal</keyword>
<proteinExistence type="inferred from homology"/>
<dbReference type="Pfam" id="PF14322">
    <property type="entry name" value="SusD-like_3"/>
    <property type="match status" value="1"/>
</dbReference>
<accession>A0A4R0MX11</accession>
<dbReference type="InterPro" id="IPR012944">
    <property type="entry name" value="SusD_RagB_dom"/>
</dbReference>
<dbReference type="GO" id="GO:0009279">
    <property type="term" value="C:cell outer membrane"/>
    <property type="evidence" value="ECO:0007669"/>
    <property type="project" value="UniProtKB-SubCell"/>
</dbReference>
<evidence type="ECO:0000256" key="2">
    <source>
        <dbReference type="ARBA" id="ARBA00006275"/>
    </source>
</evidence>
<reference evidence="8 9" key="1">
    <citation type="submission" date="2019-02" db="EMBL/GenBank/DDBJ databases">
        <title>Pedobacter sp. RP-1-13 sp. nov., isolated from Arctic soil.</title>
        <authorList>
            <person name="Dahal R.H."/>
        </authorList>
    </citation>
    <scope>NUCLEOTIDE SEQUENCE [LARGE SCALE GENOMIC DNA]</scope>
    <source>
        <strain evidence="8 9">RP-1-13</strain>
    </source>
</reference>
<evidence type="ECO:0000256" key="4">
    <source>
        <dbReference type="ARBA" id="ARBA00023136"/>
    </source>
</evidence>
<dbReference type="InterPro" id="IPR033985">
    <property type="entry name" value="SusD-like_N"/>
</dbReference>
<dbReference type="InterPro" id="IPR011990">
    <property type="entry name" value="TPR-like_helical_dom_sf"/>
</dbReference>
<evidence type="ECO:0000259" key="7">
    <source>
        <dbReference type="Pfam" id="PF14322"/>
    </source>
</evidence>
<feature type="domain" description="SusD-like N-terminal" evidence="7">
    <location>
        <begin position="78"/>
        <end position="217"/>
    </location>
</feature>
<evidence type="ECO:0000256" key="5">
    <source>
        <dbReference type="ARBA" id="ARBA00023237"/>
    </source>
</evidence>
<dbReference type="OrthoDB" id="993981at2"/>
<sequence length="527" mass="58511">MKNKKYFILALSLGLITFFGCKKSFLDRAPLDKVTLESFFKSEGDLRLATGALYGTPWFDFNDKSMIALGDAMAGNLSRTNWITYSTFAVNSSDPRINEAWRSLYKIIAYANLNMIYIEKNTDPSVSVAAKNSAIAELRFLRGTAYFYLVQYFGEVPIITDNRELAEQPQINKHLVKDVYRFVIDDMKFAVANLRSTPDKGRVNKWSAEGMLAKIYLTRSGLTDDGVGTGNGLRNQALLDSAQKYAGDVCVNSGLKLLPNYADLFKIENNNNEESLFALQFIASPIAYGLGNSTQGYFAAEGKLTNAGDGFGAANSPSIDIYNKYDVKDARRKATFMQNGDLYTELLKKDGGYRVTDVTPHVKKYVVGTNEDNPGQVYFLSTSSATYMLRLADVYLIYVEALIGNNSTSTNADAVKYYNLVRARAGLDVKAAPIAKADVLIDRQIELAIEGQYWFDLLREYDINPSQTINKISLQNRGRLTYNAATNARTNEPQFSTPTAASFKLPLPAADITTNPLLSQPAVAYYK</sequence>
<evidence type="ECO:0000256" key="1">
    <source>
        <dbReference type="ARBA" id="ARBA00004442"/>
    </source>
</evidence>
<feature type="domain" description="RagB/SusD" evidence="6">
    <location>
        <begin position="295"/>
        <end position="520"/>
    </location>
</feature>
<dbReference type="RefSeq" id="WP_131552727.1">
    <property type="nucleotide sequence ID" value="NZ_SJSK01000002.1"/>
</dbReference>
<dbReference type="EMBL" id="SJSK01000002">
    <property type="protein sequence ID" value="TCC91788.1"/>
    <property type="molecule type" value="Genomic_DNA"/>
</dbReference>
<organism evidence="8 9">
    <name type="scientific">Pedobacter frigiditerrae</name>
    <dbReference type="NCBI Taxonomy" id="2530452"/>
    <lineage>
        <taxon>Bacteria</taxon>
        <taxon>Pseudomonadati</taxon>
        <taxon>Bacteroidota</taxon>
        <taxon>Sphingobacteriia</taxon>
        <taxon>Sphingobacteriales</taxon>
        <taxon>Sphingobacteriaceae</taxon>
        <taxon>Pedobacter</taxon>
    </lineage>
</organism>